<evidence type="ECO:0000256" key="1">
    <source>
        <dbReference type="SAM" id="MobiDB-lite"/>
    </source>
</evidence>
<evidence type="ECO:0000313" key="2">
    <source>
        <dbReference type="EMBL" id="QEL16940.1"/>
    </source>
</evidence>
<feature type="compositionally biased region" description="Pro residues" evidence="1">
    <location>
        <begin position="71"/>
        <end position="82"/>
    </location>
</feature>
<dbReference type="Proteomes" id="UP000324974">
    <property type="component" value="Chromosome"/>
</dbReference>
<organism evidence="2 3">
    <name type="scientific">Limnoglobus roseus</name>
    <dbReference type="NCBI Taxonomy" id="2598579"/>
    <lineage>
        <taxon>Bacteria</taxon>
        <taxon>Pseudomonadati</taxon>
        <taxon>Planctomycetota</taxon>
        <taxon>Planctomycetia</taxon>
        <taxon>Gemmatales</taxon>
        <taxon>Gemmataceae</taxon>
        <taxon>Limnoglobus</taxon>
    </lineage>
</organism>
<dbReference type="RefSeq" id="WP_149111605.1">
    <property type="nucleotide sequence ID" value="NZ_CP042425.1"/>
</dbReference>
<dbReference type="AlphaFoldDB" id="A0A5C1AE00"/>
<accession>A0A5C1AE00</accession>
<proteinExistence type="predicted"/>
<dbReference type="EMBL" id="CP042425">
    <property type="protein sequence ID" value="QEL16940.1"/>
    <property type="molecule type" value="Genomic_DNA"/>
</dbReference>
<gene>
    <name evidence="2" type="ORF">PX52LOC_03916</name>
</gene>
<evidence type="ECO:0000313" key="3">
    <source>
        <dbReference type="Proteomes" id="UP000324974"/>
    </source>
</evidence>
<feature type="region of interest" description="Disordered" evidence="1">
    <location>
        <begin position="50"/>
        <end position="92"/>
    </location>
</feature>
<keyword evidence="3" id="KW-1185">Reference proteome</keyword>
<protein>
    <submittedName>
        <fullName evidence="2">Uncharacterized protein</fullName>
    </submittedName>
</protein>
<name>A0A5C1AE00_9BACT</name>
<sequence>MSHDPRRYAAALRDAVPSTLPPSLRPHLDDLREMTQPQKVKAAFRQRVIDLVRGKQPRPSRRPPAATPTDTPTPTPTPPKLPPVIASMGKKE</sequence>
<reference evidence="3" key="1">
    <citation type="submission" date="2019-08" db="EMBL/GenBank/DDBJ databases">
        <title>Limnoglobus roseus gen. nov., sp. nov., a novel freshwater planctomycete with a giant genome from the family Gemmataceae.</title>
        <authorList>
            <person name="Kulichevskaya I.S."/>
            <person name="Naumoff D.G."/>
            <person name="Miroshnikov K."/>
            <person name="Ivanova A."/>
            <person name="Philippov D.A."/>
            <person name="Hakobyan A."/>
            <person name="Rijpstra I.C."/>
            <person name="Sinninghe Damste J.S."/>
            <person name="Liesack W."/>
            <person name="Dedysh S.N."/>
        </authorList>
    </citation>
    <scope>NUCLEOTIDE SEQUENCE [LARGE SCALE GENOMIC DNA]</scope>
    <source>
        <strain evidence="3">PX52</strain>
    </source>
</reference>
<dbReference type="KEGG" id="lrs:PX52LOC_03916"/>